<dbReference type="Proteomes" id="UP001628179">
    <property type="component" value="Unassembled WGS sequence"/>
</dbReference>
<dbReference type="GeneID" id="98177739"/>
<sequence>MGQFFETIPEYLMKWILEQKMFWVATSPLLASGHVNVSPKGGLYFGLIDEKTFWYMDLTGSGNETISHLYEPGNGRITVMFNAFEGPPRIVRLFGRGRVLERGTEAFNAFVKKHDVQVIPSSRSIIVVSIHQVASSCGYSVPCYEFKSFRTTLNELFAKKADRFEQGKLDESMERYWALKNSSSVDKLPGMHIARKTAKEEHIAPLQKMVGPMAPRAYMSINIPMFTPWQVLLIVCFVMVIASPLTRLVMQLGSGRHVFYPLLF</sequence>
<dbReference type="EMBL" id="BAAFSV010000003">
    <property type="protein sequence ID" value="GAB1316786.1"/>
    <property type="molecule type" value="Genomic_DNA"/>
</dbReference>
<feature type="transmembrane region" description="Helical" evidence="1">
    <location>
        <begin position="229"/>
        <end position="250"/>
    </location>
</feature>
<organism evidence="3 4">
    <name type="scientific">Madurella fahalii</name>
    <dbReference type="NCBI Taxonomy" id="1157608"/>
    <lineage>
        <taxon>Eukaryota</taxon>
        <taxon>Fungi</taxon>
        <taxon>Dikarya</taxon>
        <taxon>Ascomycota</taxon>
        <taxon>Pezizomycotina</taxon>
        <taxon>Sordariomycetes</taxon>
        <taxon>Sordariomycetidae</taxon>
        <taxon>Sordariales</taxon>
        <taxon>Sordariales incertae sedis</taxon>
        <taxon>Madurella</taxon>
    </lineage>
</organism>
<dbReference type="PANTHER" id="PTHR39336">
    <property type="entry name" value="PYRIDOXAMINE PHOSPHATE OXIDASE FAMILY PROTEIN (AFU_ORTHOLOGUE AFUA_6G11440)"/>
    <property type="match status" value="1"/>
</dbReference>
<reference evidence="3 4" key="1">
    <citation type="submission" date="2024-09" db="EMBL/GenBank/DDBJ databases">
        <title>Itraconazole resistance in Madurella fahalii resulting from another homologue of gene encoding cytochrome P450 14-alpha sterol demethylase (CYP51).</title>
        <authorList>
            <person name="Yoshioka I."/>
            <person name="Fahal A.H."/>
            <person name="Kaneko S."/>
            <person name="Yaguchi T."/>
        </authorList>
    </citation>
    <scope>NUCLEOTIDE SEQUENCE [LARGE SCALE GENOMIC DNA]</scope>
    <source>
        <strain evidence="3 4">IFM 68171</strain>
    </source>
</reference>
<dbReference type="SUPFAM" id="SSF50475">
    <property type="entry name" value="FMN-binding split barrel"/>
    <property type="match status" value="1"/>
</dbReference>
<dbReference type="PANTHER" id="PTHR39336:SF3">
    <property type="entry name" value="PYRIDOXAMINE PHOSPHATE OXIDASE"/>
    <property type="match status" value="1"/>
</dbReference>
<name>A0ABQ0GG91_9PEZI</name>
<dbReference type="Pfam" id="PF01243">
    <property type="entry name" value="PNPOx_N"/>
    <property type="match status" value="1"/>
</dbReference>
<protein>
    <recommendedName>
        <fullName evidence="2">Pyridoxamine 5'-phosphate oxidase N-terminal domain-containing protein</fullName>
    </recommendedName>
</protein>
<evidence type="ECO:0000259" key="2">
    <source>
        <dbReference type="Pfam" id="PF01243"/>
    </source>
</evidence>
<feature type="domain" description="Pyridoxamine 5'-phosphate oxidase N-terminal" evidence="2">
    <location>
        <begin position="12"/>
        <end position="136"/>
    </location>
</feature>
<dbReference type="Gene3D" id="2.30.110.10">
    <property type="entry name" value="Electron Transport, Fmn-binding Protein, Chain A"/>
    <property type="match status" value="1"/>
</dbReference>
<keyword evidence="1" id="KW-0472">Membrane</keyword>
<keyword evidence="1" id="KW-1133">Transmembrane helix</keyword>
<proteinExistence type="predicted"/>
<keyword evidence="1" id="KW-0812">Transmembrane</keyword>
<comment type="caution">
    <text evidence="3">The sequence shown here is derived from an EMBL/GenBank/DDBJ whole genome shotgun (WGS) entry which is preliminary data.</text>
</comment>
<keyword evidence="4" id="KW-1185">Reference proteome</keyword>
<dbReference type="InterPro" id="IPR011576">
    <property type="entry name" value="Pyridox_Oxase_N"/>
</dbReference>
<evidence type="ECO:0000256" key="1">
    <source>
        <dbReference type="SAM" id="Phobius"/>
    </source>
</evidence>
<dbReference type="InterPro" id="IPR012349">
    <property type="entry name" value="Split_barrel_FMN-bd"/>
</dbReference>
<evidence type="ECO:0000313" key="3">
    <source>
        <dbReference type="EMBL" id="GAB1316786.1"/>
    </source>
</evidence>
<dbReference type="RefSeq" id="XP_070918517.1">
    <property type="nucleotide sequence ID" value="XM_071062416.1"/>
</dbReference>
<accession>A0ABQ0GG91</accession>
<evidence type="ECO:0000313" key="4">
    <source>
        <dbReference type="Proteomes" id="UP001628179"/>
    </source>
</evidence>
<gene>
    <name evidence="3" type="ORF">MFIFM68171_06996</name>
</gene>